<comment type="caution">
    <text evidence="2">The sequence shown here is derived from an EMBL/GenBank/DDBJ whole genome shotgun (WGS) entry which is preliminary data.</text>
</comment>
<evidence type="ECO:0000313" key="3">
    <source>
        <dbReference type="Proteomes" id="UP000308365"/>
    </source>
</evidence>
<organism evidence="2 3">
    <name type="scientific">Monodon monoceros</name>
    <name type="common">Narwhal</name>
    <name type="synonym">Ceratodon monodon</name>
    <dbReference type="NCBI Taxonomy" id="40151"/>
    <lineage>
        <taxon>Eukaryota</taxon>
        <taxon>Metazoa</taxon>
        <taxon>Chordata</taxon>
        <taxon>Craniata</taxon>
        <taxon>Vertebrata</taxon>
        <taxon>Euteleostomi</taxon>
        <taxon>Mammalia</taxon>
        <taxon>Eutheria</taxon>
        <taxon>Laurasiatheria</taxon>
        <taxon>Artiodactyla</taxon>
        <taxon>Whippomorpha</taxon>
        <taxon>Cetacea</taxon>
        <taxon>Odontoceti</taxon>
        <taxon>Monodontidae</taxon>
        <taxon>Monodon</taxon>
    </lineage>
</organism>
<accession>A0A4U1FH17</accession>
<dbReference type="AlphaFoldDB" id="A0A4U1FH17"/>
<sequence>RRGLTPRPLLPPLPPPPPAEEVQPLPPAAMTPHLARSGGPGACDSSGSLRPHLHLTPRTRPSAGRPPAARARGDRSARRRGTWGRGGVRRGRRRPERSQGVEPRPRTSPSSRVGLCGTGGGAAAGRAEGRGRRARSGPSTGSPPGGRARPHSGGWGRGTPKPKRAGGPEQQLLSPGSLPRSGRPAAGWPESRRQPGEGLTYTVNELVAPRVQFLPKAASLNGALLPPTHPRHLLPPARPCLHRGPAHAQPRRPGPRTHPRPGRRASRRGRRGGRAGLTSRWPRRAPWGGLGARPPRTQRCAISRLAVSAAAAALAFQKAPSSGRSWAPLAPC</sequence>
<dbReference type="EMBL" id="RWIC01000131">
    <property type="protein sequence ID" value="TKC49113.1"/>
    <property type="molecule type" value="Genomic_DNA"/>
</dbReference>
<evidence type="ECO:0000256" key="1">
    <source>
        <dbReference type="SAM" id="MobiDB-lite"/>
    </source>
</evidence>
<evidence type="ECO:0000313" key="2">
    <source>
        <dbReference type="EMBL" id="TKC49113.1"/>
    </source>
</evidence>
<gene>
    <name evidence="2" type="ORF">EI555_021587</name>
</gene>
<feature type="non-terminal residue" evidence="2">
    <location>
        <position position="1"/>
    </location>
</feature>
<feature type="compositionally biased region" description="Basic and acidic residues" evidence="1">
    <location>
        <begin position="96"/>
        <end position="105"/>
    </location>
</feature>
<proteinExistence type="predicted"/>
<dbReference type="Proteomes" id="UP000308365">
    <property type="component" value="Unassembled WGS sequence"/>
</dbReference>
<feature type="compositionally biased region" description="Low complexity" evidence="1">
    <location>
        <begin position="58"/>
        <end position="70"/>
    </location>
</feature>
<feature type="region of interest" description="Disordered" evidence="1">
    <location>
        <begin position="1"/>
        <end position="197"/>
    </location>
</feature>
<feature type="compositionally biased region" description="Low complexity" evidence="1">
    <location>
        <begin position="136"/>
        <end position="147"/>
    </location>
</feature>
<feature type="compositionally biased region" description="Basic residues" evidence="1">
    <location>
        <begin position="240"/>
        <end position="273"/>
    </location>
</feature>
<feature type="region of interest" description="Disordered" evidence="1">
    <location>
        <begin position="228"/>
        <end position="295"/>
    </location>
</feature>
<reference evidence="3" key="1">
    <citation type="journal article" date="2019" name="IScience">
        <title>Narwhal Genome Reveals Long-Term Low Genetic Diversity despite Current Large Abundance Size.</title>
        <authorList>
            <person name="Westbury M.V."/>
            <person name="Petersen B."/>
            <person name="Garde E."/>
            <person name="Heide-Jorgensen M.P."/>
            <person name="Lorenzen E.D."/>
        </authorList>
    </citation>
    <scope>NUCLEOTIDE SEQUENCE [LARGE SCALE GENOMIC DNA]</scope>
</reference>
<protein>
    <submittedName>
        <fullName evidence="2">Uncharacterized protein</fullName>
    </submittedName>
</protein>
<feature type="compositionally biased region" description="Pro residues" evidence="1">
    <location>
        <begin position="8"/>
        <end position="29"/>
    </location>
</feature>
<name>A0A4U1FH17_MONMO</name>
<feature type="compositionally biased region" description="Basic residues" evidence="1">
    <location>
        <begin position="77"/>
        <end position="95"/>
    </location>
</feature>